<dbReference type="HAMAP" id="MF_01884">
    <property type="entry name" value="Rho"/>
    <property type="match status" value="1"/>
</dbReference>
<gene>
    <name evidence="9" type="primary">rho</name>
    <name evidence="13" type="ORF">UZ20_WS6002001097</name>
</gene>
<dbReference type="InterPro" id="IPR004665">
    <property type="entry name" value="Term_rho"/>
</dbReference>
<dbReference type="InterPro" id="IPR012340">
    <property type="entry name" value="NA-bd_OB-fold"/>
</dbReference>
<feature type="binding site" evidence="9">
    <location>
        <begin position="235"/>
        <end position="240"/>
    </location>
    <ligand>
        <name>ATP</name>
        <dbReference type="ChEBI" id="CHEBI:30616"/>
    </ligand>
</feature>
<accession>A0A136KEV6</accession>
<name>A0A136KEV6_9BACT</name>
<keyword evidence="6 9" id="KW-0694">RNA-binding</keyword>
<dbReference type="STRING" id="1617427.UZ20_WS6002001097"/>
<keyword evidence="1 9" id="KW-0806">Transcription termination</keyword>
<dbReference type="GO" id="GO:0006353">
    <property type="term" value="P:DNA-templated transcription termination"/>
    <property type="evidence" value="ECO:0007669"/>
    <property type="project" value="UniProtKB-UniRule"/>
</dbReference>
<evidence type="ECO:0000259" key="12">
    <source>
        <dbReference type="PROSITE" id="PS51856"/>
    </source>
</evidence>
<keyword evidence="2 9" id="KW-0547">Nucleotide-binding</keyword>
<dbReference type="SUPFAM" id="SSF68912">
    <property type="entry name" value="Rho N-terminal domain-like"/>
    <property type="match status" value="1"/>
</dbReference>
<feature type="binding site" evidence="9">
    <location>
        <begin position="223"/>
        <end position="228"/>
    </location>
    <ligand>
        <name>ATP</name>
        <dbReference type="ChEBI" id="CHEBI:30616"/>
    </ligand>
</feature>
<dbReference type="GO" id="GO:0008186">
    <property type="term" value="F:ATP-dependent activity, acting on RNA"/>
    <property type="evidence" value="ECO:0007669"/>
    <property type="project" value="UniProtKB-UniRule"/>
</dbReference>
<comment type="caution">
    <text evidence="9">Lacks conserved residue(s) required for the propagation of feature annotation.</text>
</comment>
<dbReference type="InterPro" id="IPR011113">
    <property type="entry name" value="Rho_RNA-bd"/>
</dbReference>
<evidence type="ECO:0000256" key="9">
    <source>
        <dbReference type="HAMAP-Rule" id="MF_01884"/>
    </source>
</evidence>
<dbReference type="InterPro" id="IPR011112">
    <property type="entry name" value="Rho-like_N"/>
</dbReference>
<keyword evidence="8 9" id="KW-0804">Transcription</keyword>
<dbReference type="Pfam" id="PF07498">
    <property type="entry name" value="Rho_N"/>
    <property type="match status" value="1"/>
</dbReference>
<dbReference type="PANTHER" id="PTHR46425:SF1">
    <property type="entry name" value="TRANSCRIPTION TERMINATION FACTOR RHO"/>
    <property type="match status" value="1"/>
</dbReference>
<evidence type="ECO:0000256" key="11">
    <source>
        <dbReference type="PROSITE-ProRule" id="PRU01203"/>
    </source>
</evidence>
<dbReference type="SMART" id="SM00382">
    <property type="entry name" value="AAA"/>
    <property type="match status" value="1"/>
</dbReference>
<comment type="caution">
    <text evidence="13">The sequence shown here is derived from an EMBL/GenBank/DDBJ whole genome shotgun (WGS) entry which is preliminary data.</text>
</comment>
<dbReference type="CDD" id="cd01128">
    <property type="entry name" value="rho_factor_C"/>
    <property type="match status" value="1"/>
</dbReference>
<evidence type="ECO:0000313" key="14">
    <source>
        <dbReference type="Proteomes" id="UP000070449"/>
    </source>
</evidence>
<evidence type="ECO:0000256" key="7">
    <source>
        <dbReference type="ARBA" id="ARBA00023015"/>
    </source>
</evidence>
<dbReference type="AlphaFoldDB" id="A0A136KEV6"/>
<dbReference type="InterPro" id="IPR011129">
    <property type="entry name" value="CSD"/>
</dbReference>
<dbReference type="Proteomes" id="UP000070449">
    <property type="component" value="Unassembled WGS sequence"/>
</dbReference>
<dbReference type="InterPro" id="IPR027417">
    <property type="entry name" value="P-loop_NTPase"/>
</dbReference>
<dbReference type="Gene3D" id="3.40.50.300">
    <property type="entry name" value="P-loop containing nucleotide triphosphate hydrolases"/>
    <property type="match status" value="1"/>
</dbReference>
<evidence type="ECO:0000256" key="4">
    <source>
        <dbReference type="ARBA" id="ARBA00022806"/>
    </source>
</evidence>
<evidence type="ECO:0000256" key="5">
    <source>
        <dbReference type="ARBA" id="ARBA00022840"/>
    </source>
</evidence>
<dbReference type="GO" id="GO:0016787">
    <property type="term" value="F:hydrolase activity"/>
    <property type="evidence" value="ECO:0007669"/>
    <property type="project" value="UniProtKB-KW"/>
</dbReference>
<feature type="binding site" evidence="9">
    <location>
        <position position="266"/>
    </location>
    <ligand>
        <name>ATP</name>
        <dbReference type="ChEBI" id="CHEBI:30616"/>
    </ligand>
</feature>
<keyword evidence="4 9" id="KW-0347">Helicase</keyword>
<dbReference type="NCBIfam" id="TIGR00767">
    <property type="entry name" value="rho"/>
    <property type="match status" value="1"/>
</dbReference>
<dbReference type="PATRIC" id="fig|1617427.3.peg.1148"/>
<evidence type="ECO:0000256" key="3">
    <source>
        <dbReference type="ARBA" id="ARBA00022801"/>
    </source>
</evidence>
<dbReference type="InterPro" id="IPR000194">
    <property type="entry name" value="ATPase_F1/V1/A1_a/bsu_nucl-bd"/>
</dbReference>
<dbReference type="InterPro" id="IPR041703">
    <property type="entry name" value="Rho_factor_ATP-bd"/>
</dbReference>
<evidence type="ECO:0000256" key="10">
    <source>
        <dbReference type="NCBIfam" id="TIGR00767"/>
    </source>
</evidence>
<comment type="subunit">
    <text evidence="9">Homohexamer. The homohexamer assembles into an open ring structure.</text>
</comment>
<evidence type="ECO:0000256" key="2">
    <source>
        <dbReference type="ARBA" id="ARBA00022741"/>
    </source>
</evidence>
<sequence length="474" mass="52617">MAEKVAKAIRPLKKKELAVVKTDEAQVVANPKKPIVTQIQQPPSSTNTRTKPDSIAKAMTLKELDEKSLADLRKLANNLEIKGMSDYGKSELIIKILEEQTRRGGNIFAEGVLEIINDGSHGVLRSLKLLPGANDVYVSGSQIKRFNLRPGDFISGQARAPKEGERYLSMLRIEAINNASPDAALSRPTFNKLTPIFPNEQLKLETEPQYLSNRVIDILSPIGKGQRGMIVAPPKVGKTWLLKEIAHGISVNHPDVHLMVVLIGERPEEVTDMERSVDGEVVAANFDEPPEIHTRLAEMAIERAKRLVESGRDVVILMDSITRLARAYNITAPPSGRTLSGGFDPVAIYPPKKFFGAARNFEDGGSLTIIATALVETGSRMDEVIFEEFKGTGNMELKLDRKLAQKRYYPAIDVKASSTRNDDRLLAPDVLNSSWRVRRMLDALKDEDATALLLERIKKTKNNKEFLATLHEDM</sequence>
<dbReference type="GO" id="GO:0005524">
    <property type="term" value="F:ATP binding"/>
    <property type="evidence" value="ECO:0007669"/>
    <property type="project" value="UniProtKB-UniRule"/>
</dbReference>
<protein>
    <recommendedName>
        <fullName evidence="9 10">Transcription termination factor Rho</fullName>
        <ecNumber evidence="9 10">3.6.4.-</ecNumber>
    </recommendedName>
    <alternativeName>
        <fullName evidence="9">ATP-dependent helicase Rho</fullName>
    </alternativeName>
</protein>
<comment type="similarity">
    <text evidence="9 11">Belongs to the Rho family.</text>
</comment>
<evidence type="ECO:0000256" key="1">
    <source>
        <dbReference type="ARBA" id="ARBA00022472"/>
    </source>
</evidence>
<comment type="function">
    <text evidence="9">Facilitates transcription termination by a mechanism that involves Rho binding to the nascent RNA, activation of Rho's RNA-dependent ATPase activity, and release of the mRNA from the DNA template.</text>
</comment>
<keyword evidence="3 9" id="KW-0378">Hydrolase</keyword>
<dbReference type="CDD" id="cd04459">
    <property type="entry name" value="Rho_CSD"/>
    <property type="match status" value="1"/>
</dbReference>
<dbReference type="PANTHER" id="PTHR46425">
    <property type="entry name" value="TRANSCRIPTION TERMINATION FACTOR RHO"/>
    <property type="match status" value="1"/>
</dbReference>
<dbReference type="PROSITE" id="PS51856">
    <property type="entry name" value="RHO_RNA_BD"/>
    <property type="match status" value="1"/>
</dbReference>
<dbReference type="InterPro" id="IPR036269">
    <property type="entry name" value="Rho_N_sf"/>
</dbReference>
<dbReference type="InterPro" id="IPR003593">
    <property type="entry name" value="AAA+_ATPase"/>
</dbReference>
<dbReference type="SMART" id="SM00357">
    <property type="entry name" value="CSP"/>
    <property type="match status" value="1"/>
</dbReference>
<dbReference type="NCBIfam" id="NF006886">
    <property type="entry name" value="PRK09376.1"/>
    <property type="match status" value="1"/>
</dbReference>
<organism evidence="13 14">
    <name type="scientific">candidate division WS6 bacterium OLB21</name>
    <dbReference type="NCBI Taxonomy" id="1617427"/>
    <lineage>
        <taxon>Bacteria</taxon>
        <taxon>Candidatus Dojkabacteria</taxon>
    </lineage>
</organism>
<dbReference type="SMART" id="SM00959">
    <property type="entry name" value="Rho_N"/>
    <property type="match status" value="1"/>
</dbReference>
<evidence type="ECO:0000256" key="8">
    <source>
        <dbReference type="ARBA" id="ARBA00023163"/>
    </source>
</evidence>
<dbReference type="EMBL" id="JYPD01000029">
    <property type="protein sequence ID" value="KXK07878.1"/>
    <property type="molecule type" value="Genomic_DNA"/>
</dbReference>
<evidence type="ECO:0000313" key="13">
    <source>
        <dbReference type="EMBL" id="KXK07878.1"/>
    </source>
</evidence>
<reference evidence="13 14" key="1">
    <citation type="submission" date="2015-02" db="EMBL/GenBank/DDBJ databases">
        <title>Improved understanding of the partial-nitritation anammox process through 23 genomes representing the majority of the microbial community.</title>
        <authorList>
            <person name="Speth D.R."/>
            <person name="In T Zandt M."/>
            <person name="Guerrero Cruz S."/>
            <person name="Jetten M.S."/>
            <person name="Dutilh B.E."/>
        </authorList>
    </citation>
    <scope>NUCLEOTIDE SEQUENCE [LARGE SCALE GENOMIC DNA]</scope>
    <source>
        <strain evidence="13">OLB21</strain>
    </source>
</reference>
<keyword evidence="7 9" id="KW-0805">Transcription regulation</keyword>
<dbReference type="Pfam" id="PF07497">
    <property type="entry name" value="Rho_RNA_bind"/>
    <property type="match status" value="1"/>
</dbReference>
<proteinExistence type="inferred from homology"/>
<dbReference type="Pfam" id="PF00006">
    <property type="entry name" value="ATP-synt_ab"/>
    <property type="match status" value="1"/>
</dbReference>
<dbReference type="SUPFAM" id="SSF52540">
    <property type="entry name" value="P-loop containing nucleoside triphosphate hydrolases"/>
    <property type="match status" value="1"/>
</dbReference>
<dbReference type="SUPFAM" id="SSF50249">
    <property type="entry name" value="Nucleic acid-binding proteins"/>
    <property type="match status" value="1"/>
</dbReference>
<dbReference type="EC" id="3.6.4.-" evidence="9 10"/>
<dbReference type="GO" id="GO:0003723">
    <property type="term" value="F:RNA binding"/>
    <property type="evidence" value="ECO:0007669"/>
    <property type="project" value="UniProtKB-UniRule"/>
</dbReference>
<evidence type="ECO:0000256" key="6">
    <source>
        <dbReference type="ARBA" id="ARBA00022884"/>
    </source>
</evidence>
<feature type="domain" description="Rho RNA-BD" evidence="12">
    <location>
        <begin position="106"/>
        <end position="180"/>
    </location>
</feature>
<dbReference type="Gene3D" id="2.40.50.140">
    <property type="entry name" value="Nucleic acid-binding proteins"/>
    <property type="match status" value="1"/>
</dbReference>
<dbReference type="GO" id="GO:0004386">
    <property type="term" value="F:helicase activity"/>
    <property type="evidence" value="ECO:0007669"/>
    <property type="project" value="UniProtKB-UniRule"/>
</dbReference>
<keyword evidence="5 9" id="KW-0067">ATP-binding</keyword>